<sequence length="97" mass="10938">MNCCRGSIVRTGLLRFKVLRSGSGFRGLVQGSEVCEGSEFSGCRGLRGLKVMVHRSLRGCRRLRGFRRLRLEDKRRGERLGPSEVEGGSEEAQRIRE</sequence>
<accession>W1PDG5</accession>
<organism evidence="2 3">
    <name type="scientific">Amborella trichopoda</name>
    <dbReference type="NCBI Taxonomy" id="13333"/>
    <lineage>
        <taxon>Eukaryota</taxon>
        <taxon>Viridiplantae</taxon>
        <taxon>Streptophyta</taxon>
        <taxon>Embryophyta</taxon>
        <taxon>Tracheophyta</taxon>
        <taxon>Spermatophyta</taxon>
        <taxon>Magnoliopsida</taxon>
        <taxon>Amborellales</taxon>
        <taxon>Amborellaceae</taxon>
        <taxon>Amborella</taxon>
    </lineage>
</organism>
<evidence type="ECO:0000256" key="1">
    <source>
        <dbReference type="SAM" id="MobiDB-lite"/>
    </source>
</evidence>
<reference evidence="3" key="1">
    <citation type="journal article" date="2013" name="Science">
        <title>The Amborella genome and the evolution of flowering plants.</title>
        <authorList>
            <consortium name="Amborella Genome Project"/>
        </authorList>
    </citation>
    <scope>NUCLEOTIDE SEQUENCE [LARGE SCALE GENOMIC DNA]</scope>
</reference>
<protein>
    <submittedName>
        <fullName evidence="2">Uncharacterized protein</fullName>
    </submittedName>
</protein>
<dbReference type="Gramene" id="ERN05656">
    <property type="protein sequence ID" value="ERN05656"/>
    <property type="gene ID" value="AMTR_s00006p00141840"/>
</dbReference>
<proteinExistence type="predicted"/>
<evidence type="ECO:0000313" key="2">
    <source>
        <dbReference type="EMBL" id="ERN05656.1"/>
    </source>
</evidence>
<evidence type="ECO:0000313" key="3">
    <source>
        <dbReference type="Proteomes" id="UP000017836"/>
    </source>
</evidence>
<gene>
    <name evidence="2" type="ORF">AMTR_s00006p00141840</name>
</gene>
<feature type="region of interest" description="Disordered" evidence="1">
    <location>
        <begin position="77"/>
        <end position="97"/>
    </location>
</feature>
<dbReference type="HOGENOM" id="CLU_2349512_0_0_1"/>
<dbReference type="Proteomes" id="UP000017836">
    <property type="component" value="Unassembled WGS sequence"/>
</dbReference>
<keyword evidence="3" id="KW-1185">Reference proteome</keyword>
<dbReference type="EMBL" id="KI393980">
    <property type="protein sequence ID" value="ERN05656.1"/>
    <property type="molecule type" value="Genomic_DNA"/>
</dbReference>
<dbReference type="AlphaFoldDB" id="W1PDG5"/>
<name>W1PDG5_AMBTC</name>